<protein>
    <submittedName>
        <fullName evidence="2">Uncharacterized protein</fullName>
    </submittedName>
</protein>
<dbReference type="Proteomes" id="UP000530424">
    <property type="component" value="Unassembled WGS sequence"/>
</dbReference>
<feature type="region of interest" description="Disordered" evidence="1">
    <location>
        <begin position="1"/>
        <end position="66"/>
    </location>
</feature>
<comment type="caution">
    <text evidence="2">The sequence shown here is derived from an EMBL/GenBank/DDBJ whole genome shotgun (WGS) entry which is preliminary data.</text>
</comment>
<gene>
    <name evidence="2" type="ORF">HNR19_000476</name>
</gene>
<reference evidence="2 3" key="1">
    <citation type="submission" date="2020-07" db="EMBL/GenBank/DDBJ databases">
        <title>Sequencing the genomes of 1000 actinobacteria strains.</title>
        <authorList>
            <person name="Klenk H.-P."/>
        </authorList>
    </citation>
    <scope>NUCLEOTIDE SEQUENCE [LARGE SCALE GENOMIC DNA]</scope>
    <source>
        <strain evidence="2 3">DSM 103833</strain>
    </source>
</reference>
<feature type="compositionally biased region" description="Basic and acidic residues" evidence="1">
    <location>
        <begin position="1"/>
        <end position="19"/>
    </location>
</feature>
<dbReference type="RefSeq" id="WP_179666388.1">
    <property type="nucleotide sequence ID" value="NZ_JACCFP010000001.1"/>
</dbReference>
<proteinExistence type="predicted"/>
<evidence type="ECO:0000313" key="3">
    <source>
        <dbReference type="Proteomes" id="UP000530424"/>
    </source>
</evidence>
<evidence type="ECO:0000256" key="1">
    <source>
        <dbReference type="SAM" id="MobiDB-lite"/>
    </source>
</evidence>
<feature type="compositionally biased region" description="Basic and acidic residues" evidence="1">
    <location>
        <begin position="35"/>
        <end position="57"/>
    </location>
</feature>
<accession>A0A853BZH8</accession>
<dbReference type="EMBL" id="JACCFP010000001">
    <property type="protein sequence ID" value="NYI99777.1"/>
    <property type="molecule type" value="Genomic_DNA"/>
</dbReference>
<organism evidence="2 3">
    <name type="scientific">Nocardioides thalensis</name>
    <dbReference type="NCBI Taxonomy" id="1914755"/>
    <lineage>
        <taxon>Bacteria</taxon>
        <taxon>Bacillati</taxon>
        <taxon>Actinomycetota</taxon>
        <taxon>Actinomycetes</taxon>
        <taxon>Propionibacteriales</taxon>
        <taxon>Nocardioidaceae</taxon>
        <taxon>Nocardioides</taxon>
    </lineage>
</organism>
<evidence type="ECO:0000313" key="2">
    <source>
        <dbReference type="EMBL" id="NYI99777.1"/>
    </source>
</evidence>
<dbReference type="AlphaFoldDB" id="A0A853BZH8"/>
<sequence length="66" mass="7601">MTEKSPGPEKDPEKESDWQRRKRLAEIFGDVLPETTRDERDADKGDRGDESASDRWLKSQVPPHHG</sequence>
<keyword evidence="3" id="KW-1185">Reference proteome</keyword>
<name>A0A853BZH8_9ACTN</name>